<accession>B9L4K5</accession>
<dbReference type="GO" id="GO:0036297">
    <property type="term" value="P:interstrand cross-link repair"/>
    <property type="evidence" value="ECO:0007669"/>
    <property type="project" value="TreeGrafter"/>
</dbReference>
<evidence type="ECO:0000313" key="5">
    <source>
        <dbReference type="EMBL" id="ACM06904.1"/>
    </source>
</evidence>
<feature type="domain" description="Helicase C-terminal" evidence="4">
    <location>
        <begin position="274"/>
        <end position="441"/>
    </location>
</feature>
<dbReference type="KEGG" id="tro:trd_A0719"/>
<evidence type="ECO:0000259" key="4">
    <source>
        <dbReference type="PROSITE" id="PS51194"/>
    </source>
</evidence>
<dbReference type="EMBL" id="CP001276">
    <property type="protein sequence ID" value="ACM06904.1"/>
    <property type="molecule type" value="Genomic_DNA"/>
</dbReference>
<keyword evidence="5" id="KW-0614">Plasmid</keyword>
<evidence type="ECO:0000256" key="1">
    <source>
        <dbReference type="ARBA" id="ARBA00022741"/>
    </source>
</evidence>
<evidence type="ECO:0000256" key="2">
    <source>
        <dbReference type="ARBA" id="ARBA00022840"/>
    </source>
</evidence>
<name>B9L4K5_THERP</name>
<dbReference type="InterPro" id="IPR001650">
    <property type="entry name" value="Helicase_C-like"/>
</dbReference>
<evidence type="ECO:0000259" key="3">
    <source>
        <dbReference type="PROSITE" id="PS51192"/>
    </source>
</evidence>
<protein>
    <submittedName>
        <fullName evidence="5">ATP-dependent helicase</fullName>
    </submittedName>
</protein>
<reference evidence="5 6" key="1">
    <citation type="journal article" date="2009" name="PLoS ONE">
        <title>Complete genome sequence of the aerobic CO-oxidizing thermophile Thermomicrobium roseum.</title>
        <authorList>
            <person name="Wu D."/>
            <person name="Raymond J."/>
            <person name="Wu M."/>
            <person name="Chatterji S."/>
            <person name="Ren Q."/>
            <person name="Graham J.E."/>
            <person name="Bryant D.A."/>
            <person name="Robb F."/>
            <person name="Colman A."/>
            <person name="Tallon L.J."/>
            <person name="Badger J.H."/>
            <person name="Madupu R."/>
            <person name="Ward N.L."/>
            <person name="Eisen J.A."/>
        </authorList>
    </citation>
    <scope>NUCLEOTIDE SEQUENCE [LARGE SCALE GENOMIC DNA]</scope>
    <source>
        <strain evidence="6">ATCC 27502 / DSM 5159 / P-2</strain>
        <plasmid evidence="5">unnamed</plasmid>
    </source>
</reference>
<dbReference type="Pfam" id="PF00271">
    <property type="entry name" value="Helicase_C"/>
    <property type="match status" value="1"/>
</dbReference>
<keyword evidence="6" id="KW-1185">Reference proteome</keyword>
<dbReference type="GO" id="GO:0043138">
    <property type="term" value="F:3'-5' DNA helicase activity"/>
    <property type="evidence" value="ECO:0007669"/>
    <property type="project" value="TreeGrafter"/>
</dbReference>
<dbReference type="AlphaFoldDB" id="B9L4K5"/>
<gene>
    <name evidence="5" type="ordered locus">trd_A0719</name>
</gene>
<dbReference type="PROSITE" id="PS51194">
    <property type="entry name" value="HELICASE_CTER"/>
    <property type="match status" value="1"/>
</dbReference>
<dbReference type="OrthoDB" id="143059at2"/>
<dbReference type="SMART" id="SM00490">
    <property type="entry name" value="HELICc"/>
    <property type="match status" value="1"/>
</dbReference>
<dbReference type="PANTHER" id="PTHR47957">
    <property type="entry name" value="ATP-DEPENDENT HELICASE HRQ1"/>
    <property type="match status" value="1"/>
</dbReference>
<dbReference type="Proteomes" id="UP000000447">
    <property type="component" value="Plasmid unnamed"/>
</dbReference>
<keyword evidence="5" id="KW-0347">Helicase</keyword>
<evidence type="ECO:0000313" key="6">
    <source>
        <dbReference type="Proteomes" id="UP000000447"/>
    </source>
</evidence>
<dbReference type="eggNOG" id="COG1205">
    <property type="taxonomic scope" value="Bacteria"/>
</dbReference>
<dbReference type="eggNOG" id="COG1111">
    <property type="taxonomic scope" value="Bacteria"/>
</dbReference>
<dbReference type="SUPFAM" id="SSF52540">
    <property type="entry name" value="P-loop containing nucleoside triphosphate hydrolases"/>
    <property type="match status" value="1"/>
</dbReference>
<dbReference type="GO" id="GO:0006289">
    <property type="term" value="P:nucleotide-excision repair"/>
    <property type="evidence" value="ECO:0007669"/>
    <property type="project" value="TreeGrafter"/>
</dbReference>
<dbReference type="RefSeq" id="WP_012642891.1">
    <property type="nucleotide sequence ID" value="NC_011961.1"/>
</dbReference>
<keyword evidence="5" id="KW-0378">Hydrolase</keyword>
<dbReference type="InterPro" id="IPR027417">
    <property type="entry name" value="P-loop_NTPase"/>
</dbReference>
<dbReference type="Pfam" id="PF00270">
    <property type="entry name" value="DEAD"/>
    <property type="match status" value="1"/>
</dbReference>
<proteinExistence type="predicted"/>
<dbReference type="GO" id="GO:0003676">
    <property type="term" value="F:nucleic acid binding"/>
    <property type="evidence" value="ECO:0007669"/>
    <property type="project" value="InterPro"/>
</dbReference>
<dbReference type="Gene3D" id="3.40.50.300">
    <property type="entry name" value="P-loop containing nucleotide triphosphate hydrolases"/>
    <property type="match status" value="2"/>
</dbReference>
<dbReference type="HOGENOM" id="CLU_000809_3_3_0"/>
<dbReference type="GO" id="GO:0005524">
    <property type="term" value="F:ATP binding"/>
    <property type="evidence" value="ECO:0007669"/>
    <property type="project" value="UniProtKB-KW"/>
</dbReference>
<dbReference type="SMART" id="SM00487">
    <property type="entry name" value="DEXDc"/>
    <property type="match status" value="1"/>
</dbReference>
<dbReference type="InterPro" id="IPR014001">
    <property type="entry name" value="Helicase_ATP-bd"/>
</dbReference>
<geneLocation type="plasmid" evidence="6">
    <name>Tros</name>
</geneLocation>
<keyword evidence="2" id="KW-0067">ATP-binding</keyword>
<dbReference type="InterPro" id="IPR011545">
    <property type="entry name" value="DEAD/DEAH_box_helicase_dom"/>
</dbReference>
<keyword evidence="1" id="KW-0547">Nucleotide-binding</keyword>
<dbReference type="PANTHER" id="PTHR47957:SF3">
    <property type="entry name" value="ATP-DEPENDENT HELICASE HRQ1"/>
    <property type="match status" value="1"/>
</dbReference>
<organism evidence="5 6">
    <name type="scientific">Thermomicrobium roseum (strain ATCC 27502 / DSM 5159 / P-2)</name>
    <dbReference type="NCBI Taxonomy" id="309801"/>
    <lineage>
        <taxon>Bacteria</taxon>
        <taxon>Pseudomonadati</taxon>
        <taxon>Thermomicrobiota</taxon>
        <taxon>Thermomicrobia</taxon>
        <taxon>Thermomicrobiales</taxon>
        <taxon>Thermomicrobiaceae</taxon>
        <taxon>Thermomicrobium</taxon>
    </lineage>
</organism>
<dbReference type="PROSITE" id="PS51192">
    <property type="entry name" value="HELICASE_ATP_BIND_1"/>
    <property type="match status" value="1"/>
</dbReference>
<sequence length="839" mass="94350">MLSTDFVEHLLADAGLCVRERQTIPGRDATFAPVPATLHPRVADLLRGRFPAGLWKHQAVAIDRALAGESVCITTQTASGKSLIFMAVAAHRLLTEPSACVLTFYPARALIQDQLAKWRDLLDPLGLTFGYIDGGVQVERRPDILRRHRLVLMTPDVAHAWLLPNAGETWARSFLQCLSLLILDEAHVYEGVFGTNFAYLIRRLLALSTLRQVLAVSATLDDPEAFLRQLTGLSVAVLGASDDCAPVYEKTVLLAGRSPGAGLRAGRRSDDFKTVVDVVRRLAEALPTPFLAFADSRRMVEHVVAALHRQPTESAPDSDDEHDQAAPVNWMVLPYRAGYEEEDRIEIQRSLAAGSLRGVVSTSALELGIDIGHIDVVAMLQPPPTRKAFWQRLGRAGRSRPGLCILLDLEDRFSLGHFLESRSEPNCLYLENRYLQYANVLCAVAELASTGSGREALARYVEVPPDFLRLLENELEPTEPVPPELAVLKQRAQASPHLEFPLRDMIDEVFDVQDRSGRRLGQVTYTQALREAYPGAVYYYLAQPYRVVHFNFRAKRIEVRREKRYTTRPDLLQRAFPRWPEGLLALWKGADCGFVAESEMQVMEKLQGFTEQRGSAREQHRYEPGSVYYQRPLLRFFETTGVAWWFPSAKLNEELARLVLLSFCDLCGVQEHDVALGMFHAKQSPVQPDEVSGWCIYDSTYGSLRLTQRLGERFREVAWEALERCPDDQPCEALRALAQATEGIARAPVERPSPEVSVSDEWVVVIARGEQAIYFKAEASEEVLIKDFRYTPRGIVYDLEPGGGWDTRRVPAEFVKPIRGVTRLILYNLETGEERPHEE</sequence>
<feature type="domain" description="Helicase ATP-binding" evidence="3">
    <location>
        <begin position="62"/>
        <end position="238"/>
    </location>
</feature>